<protein>
    <recommendedName>
        <fullName evidence="8">Protein kinase domain-containing protein</fullName>
    </recommendedName>
</protein>
<feature type="compositionally biased region" description="Gly residues" evidence="7">
    <location>
        <begin position="187"/>
        <end position="196"/>
    </location>
</feature>
<organism evidence="9 10">
    <name type="scientific">Edaphochlamys debaryana</name>
    <dbReference type="NCBI Taxonomy" id="47281"/>
    <lineage>
        <taxon>Eukaryota</taxon>
        <taxon>Viridiplantae</taxon>
        <taxon>Chlorophyta</taxon>
        <taxon>core chlorophytes</taxon>
        <taxon>Chlorophyceae</taxon>
        <taxon>CS clade</taxon>
        <taxon>Chlamydomonadales</taxon>
        <taxon>Chlamydomonadales incertae sedis</taxon>
        <taxon>Edaphochlamys</taxon>
    </lineage>
</organism>
<feature type="region of interest" description="Disordered" evidence="7">
    <location>
        <begin position="572"/>
        <end position="595"/>
    </location>
</feature>
<dbReference type="PROSITE" id="PS50011">
    <property type="entry name" value="PROTEIN_KINASE_DOM"/>
    <property type="match status" value="1"/>
</dbReference>
<dbReference type="InterPro" id="IPR011009">
    <property type="entry name" value="Kinase-like_dom_sf"/>
</dbReference>
<keyword evidence="2" id="KW-0808">Transferase</keyword>
<keyword evidence="10" id="KW-1185">Reference proteome</keyword>
<evidence type="ECO:0000256" key="1">
    <source>
        <dbReference type="ARBA" id="ARBA00022527"/>
    </source>
</evidence>
<feature type="region of interest" description="Disordered" evidence="7">
    <location>
        <begin position="525"/>
        <end position="558"/>
    </location>
</feature>
<dbReference type="SUPFAM" id="SSF56112">
    <property type="entry name" value="Protein kinase-like (PK-like)"/>
    <property type="match status" value="1"/>
</dbReference>
<evidence type="ECO:0000313" key="9">
    <source>
        <dbReference type="EMBL" id="KAG2496828.1"/>
    </source>
</evidence>
<dbReference type="InterPro" id="IPR051681">
    <property type="entry name" value="Ser/Thr_Kinases-Pseudokinases"/>
</dbReference>
<dbReference type="PROSITE" id="PS00108">
    <property type="entry name" value="PROTEIN_KINASE_ST"/>
    <property type="match status" value="1"/>
</dbReference>
<dbReference type="InterPro" id="IPR000719">
    <property type="entry name" value="Prot_kinase_dom"/>
</dbReference>
<evidence type="ECO:0000256" key="4">
    <source>
        <dbReference type="ARBA" id="ARBA00022777"/>
    </source>
</evidence>
<evidence type="ECO:0000256" key="2">
    <source>
        <dbReference type="ARBA" id="ARBA00022679"/>
    </source>
</evidence>
<dbReference type="GO" id="GO:0004674">
    <property type="term" value="F:protein serine/threonine kinase activity"/>
    <property type="evidence" value="ECO:0007669"/>
    <property type="project" value="UniProtKB-KW"/>
</dbReference>
<dbReference type="Pfam" id="PF07714">
    <property type="entry name" value="PK_Tyr_Ser-Thr"/>
    <property type="match status" value="1"/>
</dbReference>
<keyword evidence="1" id="KW-0723">Serine/threonine-protein kinase</keyword>
<evidence type="ECO:0000256" key="5">
    <source>
        <dbReference type="ARBA" id="ARBA00022840"/>
    </source>
</evidence>
<dbReference type="Gene3D" id="1.10.510.10">
    <property type="entry name" value="Transferase(Phosphotransferase) domain 1"/>
    <property type="match status" value="1"/>
</dbReference>
<feature type="binding site" evidence="6">
    <location>
        <position position="47"/>
    </location>
    <ligand>
        <name>ATP</name>
        <dbReference type="ChEBI" id="CHEBI:30616"/>
    </ligand>
</feature>
<gene>
    <name evidence="9" type="ORF">HYH03_005233</name>
</gene>
<dbReference type="Proteomes" id="UP000612055">
    <property type="component" value="Unassembled WGS sequence"/>
</dbReference>
<dbReference type="EMBL" id="JAEHOE010000017">
    <property type="protein sequence ID" value="KAG2496828.1"/>
    <property type="molecule type" value="Genomic_DNA"/>
</dbReference>
<proteinExistence type="predicted"/>
<evidence type="ECO:0000256" key="7">
    <source>
        <dbReference type="SAM" id="MobiDB-lite"/>
    </source>
</evidence>
<feature type="compositionally biased region" description="Low complexity" evidence="7">
    <location>
        <begin position="397"/>
        <end position="427"/>
    </location>
</feature>
<dbReference type="InterPro" id="IPR017441">
    <property type="entry name" value="Protein_kinase_ATP_BS"/>
</dbReference>
<dbReference type="PANTHER" id="PTHR44329:SF214">
    <property type="entry name" value="PROTEIN KINASE DOMAIN-CONTAINING PROTEIN"/>
    <property type="match status" value="1"/>
</dbReference>
<accession>A0A836C2L5</accession>
<evidence type="ECO:0000313" key="10">
    <source>
        <dbReference type="Proteomes" id="UP000612055"/>
    </source>
</evidence>
<dbReference type="PANTHER" id="PTHR44329">
    <property type="entry name" value="SERINE/THREONINE-PROTEIN KINASE TNNI3K-RELATED"/>
    <property type="match status" value="1"/>
</dbReference>
<dbReference type="PROSITE" id="PS00107">
    <property type="entry name" value="PROTEIN_KINASE_ATP"/>
    <property type="match status" value="1"/>
</dbReference>
<feature type="compositionally biased region" description="Low complexity" evidence="7">
    <location>
        <begin position="572"/>
        <end position="581"/>
    </location>
</feature>
<dbReference type="AlphaFoldDB" id="A0A836C2L5"/>
<reference evidence="9" key="1">
    <citation type="journal article" date="2020" name="bioRxiv">
        <title>Comparative genomics of Chlamydomonas.</title>
        <authorList>
            <person name="Craig R.J."/>
            <person name="Hasan A.R."/>
            <person name="Ness R.W."/>
            <person name="Keightley P.D."/>
        </authorList>
    </citation>
    <scope>NUCLEOTIDE SEQUENCE</scope>
    <source>
        <strain evidence="9">CCAP 11/70</strain>
    </source>
</reference>
<feature type="domain" description="Protein kinase" evidence="8">
    <location>
        <begin position="20"/>
        <end position="372"/>
    </location>
</feature>
<evidence type="ECO:0000256" key="6">
    <source>
        <dbReference type="PROSITE-ProRule" id="PRU10141"/>
    </source>
</evidence>
<evidence type="ECO:0000259" key="8">
    <source>
        <dbReference type="PROSITE" id="PS50011"/>
    </source>
</evidence>
<sequence>MSPLYSLPQEPAQLLDSYDLQLLLPIGVGAYGVVYKGVYQGAAVAVKLVLGASLDKTSVREALVSTQLRHPHVVQTFLARGAVLTEEFVRAVGQSREQPLGLEGGGVDTTLGAEASEDGLGDPRIGCRHVTAGWADAIARTGGSPGKCLLVLVQEYCCRGTLACAIRNGAFKAKASEVPSSSAAGSGAAGQGGGAGSKPASASAERVARRMVLRTAAEICRGMVHLHAANVIHGDLKPANVLLAKSAADRRGFVAKIGDFGMTHLLDGDGSRCDSSTWGTLAYASPEAMNGQHTKTSDVYSFGVILSEMLTGKRPYNSLLHGQIMMGVSLELPDEEWPELCALARRCMEQDPDARPSFKELQDVMVEMEEKLRAESKKHTSSTRTRRGSSNHASAHTSALLLHRTSASASAHTSPTAAPTQQMPTTALPHPQRPRISSSLASDLSYSYVQSETNSATTPPTGTLQQARLVASSFFPGLANAGGSYAASSGFAAGLASGAQPAVILSPTSNDAADAYTVVAFPGNRTDQHQASSGARGGGGGARPQHQQAGAGGGPSGNGLIGAAAAAAALGSPGSASSAAGSPPPPPPRPPPWVVSTVGGVTAVYWPGLSTAAADVGHPGAP</sequence>
<comment type="caution">
    <text evidence="9">The sequence shown here is derived from an EMBL/GenBank/DDBJ whole genome shotgun (WGS) entry which is preliminary data.</text>
</comment>
<feature type="compositionally biased region" description="Pro residues" evidence="7">
    <location>
        <begin position="582"/>
        <end position="593"/>
    </location>
</feature>
<dbReference type="Gene3D" id="3.30.200.20">
    <property type="entry name" value="Phosphorylase Kinase, domain 1"/>
    <property type="match status" value="1"/>
</dbReference>
<feature type="region of interest" description="Disordered" evidence="7">
    <location>
        <begin position="371"/>
        <end position="437"/>
    </location>
</feature>
<dbReference type="OrthoDB" id="1711006at2759"/>
<keyword evidence="3 6" id="KW-0547">Nucleotide-binding</keyword>
<dbReference type="SMART" id="SM00220">
    <property type="entry name" value="S_TKc"/>
    <property type="match status" value="1"/>
</dbReference>
<name>A0A836C2L5_9CHLO</name>
<dbReference type="InterPro" id="IPR001245">
    <property type="entry name" value="Ser-Thr/Tyr_kinase_cat_dom"/>
</dbReference>
<feature type="region of interest" description="Disordered" evidence="7">
    <location>
        <begin position="182"/>
        <end position="201"/>
    </location>
</feature>
<keyword evidence="4" id="KW-0418">Kinase</keyword>
<feature type="compositionally biased region" description="Basic residues" evidence="7">
    <location>
        <begin position="379"/>
        <end position="389"/>
    </location>
</feature>
<evidence type="ECO:0000256" key="3">
    <source>
        <dbReference type="ARBA" id="ARBA00022741"/>
    </source>
</evidence>
<dbReference type="GO" id="GO:0005524">
    <property type="term" value="F:ATP binding"/>
    <property type="evidence" value="ECO:0007669"/>
    <property type="project" value="UniProtKB-UniRule"/>
</dbReference>
<dbReference type="InterPro" id="IPR008271">
    <property type="entry name" value="Ser/Thr_kinase_AS"/>
</dbReference>
<keyword evidence="5 6" id="KW-0067">ATP-binding</keyword>